<feature type="region of interest" description="Disordered" evidence="1">
    <location>
        <begin position="269"/>
        <end position="308"/>
    </location>
</feature>
<dbReference type="EMBL" id="QWIQ01000448">
    <property type="protein sequence ID" value="RMY86755.1"/>
    <property type="molecule type" value="Genomic_DNA"/>
</dbReference>
<evidence type="ECO:0000313" key="3">
    <source>
        <dbReference type="Proteomes" id="UP000281468"/>
    </source>
</evidence>
<evidence type="ECO:0000256" key="1">
    <source>
        <dbReference type="SAM" id="MobiDB-lite"/>
    </source>
</evidence>
<comment type="caution">
    <text evidence="2">The sequence shown here is derived from an EMBL/GenBank/DDBJ whole genome shotgun (WGS) entry which is preliminary data.</text>
</comment>
<dbReference type="Proteomes" id="UP000281468">
    <property type="component" value="Unassembled WGS sequence"/>
</dbReference>
<organism evidence="2 3">
    <name type="scientific">Hortaea werneckii</name>
    <name type="common">Black yeast</name>
    <name type="synonym">Cladosporium werneckii</name>
    <dbReference type="NCBI Taxonomy" id="91943"/>
    <lineage>
        <taxon>Eukaryota</taxon>
        <taxon>Fungi</taxon>
        <taxon>Dikarya</taxon>
        <taxon>Ascomycota</taxon>
        <taxon>Pezizomycotina</taxon>
        <taxon>Dothideomycetes</taxon>
        <taxon>Dothideomycetidae</taxon>
        <taxon>Mycosphaerellales</taxon>
        <taxon>Teratosphaeriaceae</taxon>
        <taxon>Hortaea</taxon>
    </lineage>
</organism>
<proteinExistence type="predicted"/>
<feature type="compositionally biased region" description="Polar residues" evidence="1">
    <location>
        <begin position="289"/>
        <end position="304"/>
    </location>
</feature>
<evidence type="ECO:0000313" key="2">
    <source>
        <dbReference type="EMBL" id="RMY86755.1"/>
    </source>
</evidence>
<name>A0A3M7FD36_HORWE</name>
<protein>
    <submittedName>
        <fullName evidence="2">Uncharacterized protein</fullName>
    </submittedName>
</protein>
<sequence length="334" mass="36878">MNCTLRSSPTHPDNPRALTGNWRCSRSPSPPHLASSPATKNLSLQDVELGLLAHLDLRALPGNSIVHTQPWVNAGATDHPLFIVGRKTNGNVTVCQVTSFGGERIQTKIPREDHIGRRLALAIQFRDETTAHNSKKTSPTSIFNPMNFHANSSADLPILQLKRGKMMKQSYVKLEHFFEIEPTNLKVYCRNGNCLDQSSLDVLHQHMRDVLSGKTPHMPRKPTVPFSPLHARHWTPEEVGIPPQDMSLSTLKASSLNSRDFAQAVNMAAKSSQLSNTNNSNSHRGAVSRVSSQPYRNVPKNSPAKTRDLLALKSWRRTSGSGIRKVTPIAAVAH</sequence>
<dbReference type="AlphaFoldDB" id="A0A3M7FD36"/>
<gene>
    <name evidence="2" type="ORF">D0862_10848</name>
</gene>
<feature type="compositionally biased region" description="Low complexity" evidence="1">
    <location>
        <begin position="271"/>
        <end position="282"/>
    </location>
</feature>
<reference evidence="2 3" key="1">
    <citation type="journal article" date="2018" name="BMC Genomics">
        <title>Genomic evidence for intraspecific hybridization in a clonal and extremely halotolerant yeast.</title>
        <authorList>
            <person name="Gostincar C."/>
            <person name="Stajich J.E."/>
            <person name="Zupancic J."/>
            <person name="Zalar P."/>
            <person name="Gunde-Cimerman N."/>
        </authorList>
    </citation>
    <scope>NUCLEOTIDE SEQUENCE [LARGE SCALE GENOMIC DNA]</scope>
    <source>
        <strain evidence="2 3">EXF-171</strain>
    </source>
</reference>
<accession>A0A3M7FD36</accession>